<dbReference type="RefSeq" id="WP_052218809.1">
    <property type="nucleotide sequence ID" value="NZ_LGTE01000025.1"/>
</dbReference>
<dbReference type="SUPFAM" id="SSF55073">
    <property type="entry name" value="Nucleotide cyclase"/>
    <property type="match status" value="1"/>
</dbReference>
<dbReference type="Pfam" id="PF00990">
    <property type="entry name" value="GGDEF"/>
    <property type="match status" value="1"/>
</dbReference>
<dbReference type="InterPro" id="IPR029787">
    <property type="entry name" value="Nucleotide_cyclase"/>
</dbReference>
<dbReference type="GO" id="GO:1902201">
    <property type="term" value="P:negative regulation of bacterial-type flagellum-dependent cell motility"/>
    <property type="evidence" value="ECO:0007669"/>
    <property type="project" value="TreeGrafter"/>
</dbReference>
<dbReference type="PROSITE" id="PS50887">
    <property type="entry name" value="GGDEF"/>
    <property type="match status" value="1"/>
</dbReference>
<dbReference type="GO" id="GO:0052621">
    <property type="term" value="F:diguanylate cyclase activity"/>
    <property type="evidence" value="ECO:0007669"/>
    <property type="project" value="TreeGrafter"/>
</dbReference>
<comment type="caution">
    <text evidence="3">The sequence shown here is derived from an EMBL/GenBank/DDBJ whole genome shotgun (WGS) entry which is preliminary data.</text>
</comment>
<evidence type="ECO:0000313" key="4">
    <source>
        <dbReference type="Proteomes" id="UP000037175"/>
    </source>
</evidence>
<protein>
    <submittedName>
        <fullName evidence="3">Diguanylate cyclase</fullName>
    </submittedName>
</protein>
<dbReference type="GO" id="GO:0043709">
    <property type="term" value="P:cell adhesion involved in single-species biofilm formation"/>
    <property type="evidence" value="ECO:0007669"/>
    <property type="project" value="TreeGrafter"/>
</dbReference>
<evidence type="ECO:0000256" key="1">
    <source>
        <dbReference type="SAM" id="Phobius"/>
    </source>
</evidence>
<dbReference type="PANTHER" id="PTHR45138:SF9">
    <property type="entry name" value="DIGUANYLATE CYCLASE DGCM-RELATED"/>
    <property type="match status" value="1"/>
</dbReference>
<sequence length="145" mass="16678">MREKMYKFAPVILLSVGLFLLLITFLADGYYQGRQGFLWLPMAIIQTVISTICGILIKRLNREANTDALTGLHNRKYFYTKLSELKTKGPISLLLIDLDNFKSINDTYGHIVGDQVLQQFAEILRRNTRKDDVIARKNYIAIHIS</sequence>
<dbReference type="InterPro" id="IPR000160">
    <property type="entry name" value="GGDEF_dom"/>
</dbReference>
<name>A0A0L6VZD6_9FIRM</name>
<dbReference type="AlphaFoldDB" id="A0A0L6VZD6"/>
<dbReference type="NCBIfam" id="TIGR00254">
    <property type="entry name" value="GGDEF"/>
    <property type="match status" value="1"/>
</dbReference>
<dbReference type="CDD" id="cd01949">
    <property type="entry name" value="GGDEF"/>
    <property type="match status" value="1"/>
</dbReference>
<dbReference type="InterPro" id="IPR043128">
    <property type="entry name" value="Rev_trsase/Diguanyl_cyclase"/>
</dbReference>
<keyword evidence="1" id="KW-1133">Transmembrane helix</keyword>
<keyword evidence="1" id="KW-0812">Transmembrane</keyword>
<dbReference type="SMART" id="SM00267">
    <property type="entry name" value="GGDEF"/>
    <property type="match status" value="1"/>
</dbReference>
<dbReference type="Gene3D" id="3.30.70.270">
    <property type="match status" value="1"/>
</dbReference>
<dbReference type="EMBL" id="LGTE01000025">
    <property type="protein sequence ID" value="KNZ68635.1"/>
    <property type="molecule type" value="Genomic_DNA"/>
</dbReference>
<accession>A0A0L6VZD6</accession>
<proteinExistence type="predicted"/>
<evidence type="ECO:0000259" key="2">
    <source>
        <dbReference type="PROSITE" id="PS50887"/>
    </source>
</evidence>
<organism evidence="3 4">
    <name type="scientific">Thermincola ferriacetica</name>
    <dbReference type="NCBI Taxonomy" id="281456"/>
    <lineage>
        <taxon>Bacteria</taxon>
        <taxon>Bacillati</taxon>
        <taxon>Bacillota</taxon>
        <taxon>Clostridia</taxon>
        <taxon>Eubacteriales</taxon>
        <taxon>Thermincolaceae</taxon>
        <taxon>Thermincola</taxon>
    </lineage>
</organism>
<feature type="transmembrane region" description="Helical" evidence="1">
    <location>
        <begin position="37"/>
        <end position="57"/>
    </location>
</feature>
<keyword evidence="1" id="KW-0472">Membrane</keyword>
<dbReference type="GO" id="GO:0005886">
    <property type="term" value="C:plasma membrane"/>
    <property type="evidence" value="ECO:0007669"/>
    <property type="project" value="TreeGrafter"/>
</dbReference>
<evidence type="ECO:0000313" key="3">
    <source>
        <dbReference type="EMBL" id="KNZ68635.1"/>
    </source>
</evidence>
<reference evidence="4" key="1">
    <citation type="submission" date="2015-07" db="EMBL/GenBank/DDBJ databases">
        <title>Complete Genome of Thermincola ferriacetica strain Z-0001T.</title>
        <authorList>
            <person name="Lusk B."/>
            <person name="Badalamenti J.P."/>
            <person name="Parameswaran P."/>
            <person name="Bond D.R."/>
            <person name="Torres C.I."/>
        </authorList>
    </citation>
    <scope>NUCLEOTIDE SEQUENCE [LARGE SCALE GENOMIC DNA]</scope>
    <source>
        <strain evidence="4">Z-0001</strain>
    </source>
</reference>
<gene>
    <name evidence="3" type="ORF">Tfer_2810</name>
</gene>
<dbReference type="Proteomes" id="UP000037175">
    <property type="component" value="Unassembled WGS sequence"/>
</dbReference>
<keyword evidence="4" id="KW-1185">Reference proteome</keyword>
<dbReference type="PANTHER" id="PTHR45138">
    <property type="entry name" value="REGULATORY COMPONENTS OF SENSORY TRANSDUCTION SYSTEM"/>
    <property type="match status" value="1"/>
</dbReference>
<feature type="domain" description="GGDEF" evidence="2">
    <location>
        <begin position="89"/>
        <end position="145"/>
    </location>
</feature>
<dbReference type="InterPro" id="IPR050469">
    <property type="entry name" value="Diguanylate_Cyclase"/>
</dbReference>